<name>A0A151GXU9_DRECN</name>
<keyword evidence="5" id="KW-1185">Reference proteome</keyword>
<dbReference type="Pfam" id="PF00149">
    <property type="entry name" value="Metallophos"/>
    <property type="match status" value="1"/>
</dbReference>
<evidence type="ECO:0000259" key="3">
    <source>
        <dbReference type="Pfam" id="PF00149"/>
    </source>
</evidence>
<protein>
    <recommendedName>
        <fullName evidence="3">Calcineurin-like phosphoesterase domain-containing protein</fullName>
    </recommendedName>
</protein>
<accession>A0A151GXU9</accession>
<evidence type="ECO:0000256" key="2">
    <source>
        <dbReference type="SAM" id="Phobius"/>
    </source>
</evidence>
<feature type="region of interest" description="Disordered" evidence="1">
    <location>
        <begin position="1"/>
        <end position="20"/>
    </location>
</feature>
<feature type="domain" description="Calcineurin-like phosphoesterase" evidence="3">
    <location>
        <begin position="75"/>
        <end position="245"/>
    </location>
</feature>
<dbReference type="PANTHER" id="PTHR12905">
    <property type="entry name" value="METALLOPHOSPHOESTERASE"/>
    <property type="match status" value="1"/>
</dbReference>
<evidence type="ECO:0000313" key="5">
    <source>
        <dbReference type="Proteomes" id="UP000076580"/>
    </source>
</evidence>
<organism evidence="4 5">
    <name type="scientific">Drechmeria coniospora</name>
    <name type="common">Nematophagous fungus</name>
    <name type="synonym">Meria coniospora</name>
    <dbReference type="NCBI Taxonomy" id="98403"/>
    <lineage>
        <taxon>Eukaryota</taxon>
        <taxon>Fungi</taxon>
        <taxon>Dikarya</taxon>
        <taxon>Ascomycota</taxon>
        <taxon>Pezizomycotina</taxon>
        <taxon>Sordariomycetes</taxon>
        <taxon>Hypocreomycetidae</taxon>
        <taxon>Hypocreales</taxon>
        <taxon>Ophiocordycipitaceae</taxon>
        <taxon>Drechmeria</taxon>
    </lineage>
</organism>
<dbReference type="EMBL" id="LAYC01000001">
    <property type="protein sequence ID" value="KYK61929.1"/>
    <property type="molecule type" value="Genomic_DNA"/>
</dbReference>
<keyword evidence="2" id="KW-1133">Transmembrane helix</keyword>
<dbReference type="InterPro" id="IPR004843">
    <property type="entry name" value="Calcineurin-like_PHP"/>
</dbReference>
<proteinExistence type="predicted"/>
<dbReference type="CDD" id="cd07379">
    <property type="entry name" value="MPP_239FB"/>
    <property type="match status" value="1"/>
</dbReference>
<dbReference type="SUPFAM" id="SSF56300">
    <property type="entry name" value="Metallo-dependent phosphatases"/>
    <property type="match status" value="1"/>
</dbReference>
<feature type="transmembrane region" description="Helical" evidence="2">
    <location>
        <begin position="271"/>
        <end position="290"/>
    </location>
</feature>
<dbReference type="RefSeq" id="XP_040661281.1">
    <property type="nucleotide sequence ID" value="XM_040800398.1"/>
</dbReference>
<dbReference type="InterPro" id="IPR029052">
    <property type="entry name" value="Metallo-depent_PP-like"/>
</dbReference>
<reference evidence="4 5" key="1">
    <citation type="journal article" date="2016" name="Sci. Rep.">
        <title>Insights into Adaptations to a Near-Obligate Nematode Endoparasitic Lifestyle from the Finished Genome of Drechmeria coniospora.</title>
        <authorList>
            <person name="Zhang L."/>
            <person name="Zhou Z."/>
            <person name="Guo Q."/>
            <person name="Fokkens L."/>
            <person name="Miskei M."/>
            <person name="Pocsi I."/>
            <person name="Zhang W."/>
            <person name="Chen M."/>
            <person name="Wang L."/>
            <person name="Sun Y."/>
            <person name="Donzelli B.G."/>
            <person name="Gibson D.M."/>
            <person name="Nelson D.R."/>
            <person name="Luo J.G."/>
            <person name="Rep M."/>
            <person name="Liu H."/>
            <person name="Yang S."/>
            <person name="Wang J."/>
            <person name="Krasnoff S.B."/>
            <person name="Xu Y."/>
            <person name="Molnar I."/>
            <person name="Lin M."/>
        </authorList>
    </citation>
    <scope>NUCLEOTIDE SEQUENCE [LARGE SCALE GENOMIC DNA]</scope>
    <source>
        <strain evidence="4 5">ARSEF 6962</strain>
    </source>
</reference>
<evidence type="ECO:0000256" key="1">
    <source>
        <dbReference type="SAM" id="MobiDB-lite"/>
    </source>
</evidence>
<keyword evidence="2" id="KW-0812">Transmembrane</keyword>
<sequence length="326" mass="36001">MPIRIIGEPHVGPPSQQSLPPRFAARLRRAMRRLESSTQRPGSESVTAPATCNAHRAVTVVCISDTHNTTPSPLPPGDILLHAGDLSQYGTFPEIQAQLSWLAAQPHPHKVVVAGNHDLLLDPVFAAAHPDRELDLRPGQRRDDLVWGDVRYLERESLDLPIQGTNRTVRLFGSPWTPRHGHWAFQYGKDSTTHPLGTAPSETDVILTHGPPKGYLDAAGGGCEMLLADVWRIRPKLLVCGHIHSGRGEEWLRYDGVDKWYGNVMLGRRPWLSIVCLALYYPWLLLATALRLGPPRDQTRGTHLVNAAVVGGRGNVERREAVVATI</sequence>
<gene>
    <name evidence="4" type="ORF">DCS_03074</name>
</gene>
<keyword evidence="2" id="KW-0472">Membrane</keyword>
<dbReference type="Gene3D" id="3.60.21.10">
    <property type="match status" value="1"/>
</dbReference>
<dbReference type="PANTHER" id="PTHR12905:SF28">
    <property type="entry name" value="RHAMNOGALACTURONATE LYASE C-RELATED"/>
    <property type="match status" value="1"/>
</dbReference>
<dbReference type="InParanoid" id="A0A151GXU9"/>
<dbReference type="Proteomes" id="UP000076580">
    <property type="component" value="Chromosome 01"/>
</dbReference>
<dbReference type="GeneID" id="63715717"/>
<evidence type="ECO:0000313" key="4">
    <source>
        <dbReference type="EMBL" id="KYK61929.1"/>
    </source>
</evidence>
<comment type="caution">
    <text evidence="4">The sequence shown here is derived from an EMBL/GenBank/DDBJ whole genome shotgun (WGS) entry which is preliminary data.</text>
</comment>
<dbReference type="GO" id="GO:0016787">
    <property type="term" value="F:hydrolase activity"/>
    <property type="evidence" value="ECO:0007669"/>
    <property type="project" value="InterPro"/>
</dbReference>
<dbReference type="InterPro" id="IPR051693">
    <property type="entry name" value="UPF0046_metallophosphoest"/>
</dbReference>
<dbReference type="AlphaFoldDB" id="A0A151GXU9"/>